<dbReference type="Proteomes" id="UP000594454">
    <property type="component" value="Chromosome 4"/>
</dbReference>
<evidence type="ECO:0000256" key="3">
    <source>
        <dbReference type="ARBA" id="ARBA00009071"/>
    </source>
</evidence>
<sequence>MSFRTSKSSRRSQEQIENGSRAWEQRKSHLDSQQIEDNAKDVTTFEEAQHKALVNRIFNIMKLTQERVQVALMIPHLLGDQNTGLNRFLSSDEKNELRRLCEKYLQSDDLGDMNDSEKSVMIDYELINAIDLIHKNKELLEHIPYYIKCLPESSQNFMNAMNDLKTLTEARIKTSARTEIEKEKMLHQICHENEKMDQKIEGKGTANERMAHIYAKSEERQQELREEAAKSKQAYENLLLENIRADKKLRERKIPLIPFQHCRARILTQLNGWIKKYDNDIGDRTREVNRLDAELAEKTADFDEFMKLYEKQEVEYNAILQMREAEDKKLQEEKMILFMMNRAAKLIQKKWREYMHLKKKKAKGKGRKGKK</sequence>
<comment type="similarity">
    <text evidence="3">Belongs to the DRC10 family.</text>
</comment>
<keyword evidence="13" id="KW-1185">Reference proteome</keyword>
<feature type="region of interest" description="Disordered" evidence="11">
    <location>
        <begin position="1"/>
        <end position="33"/>
    </location>
</feature>
<evidence type="ECO:0000256" key="6">
    <source>
        <dbReference type="ARBA" id="ARBA00022846"/>
    </source>
</evidence>
<proteinExistence type="inferred from homology"/>
<keyword evidence="9" id="KW-0966">Cell projection</keyword>
<name>A0A7R8UWW9_HERIL</name>
<evidence type="ECO:0000256" key="9">
    <source>
        <dbReference type="ARBA" id="ARBA00023273"/>
    </source>
</evidence>
<organism evidence="12 13">
    <name type="scientific">Hermetia illucens</name>
    <name type="common">Black soldier fly</name>
    <dbReference type="NCBI Taxonomy" id="343691"/>
    <lineage>
        <taxon>Eukaryota</taxon>
        <taxon>Metazoa</taxon>
        <taxon>Ecdysozoa</taxon>
        <taxon>Arthropoda</taxon>
        <taxon>Hexapoda</taxon>
        <taxon>Insecta</taxon>
        <taxon>Pterygota</taxon>
        <taxon>Neoptera</taxon>
        <taxon>Endopterygota</taxon>
        <taxon>Diptera</taxon>
        <taxon>Brachycera</taxon>
        <taxon>Stratiomyomorpha</taxon>
        <taxon>Stratiomyidae</taxon>
        <taxon>Hermetiinae</taxon>
        <taxon>Hermetia</taxon>
    </lineage>
</organism>
<dbReference type="InParanoid" id="A0A7R8UWW9"/>
<evidence type="ECO:0000256" key="10">
    <source>
        <dbReference type="SAM" id="Coils"/>
    </source>
</evidence>
<dbReference type="AlphaFoldDB" id="A0A7R8UWW9"/>
<evidence type="ECO:0000256" key="1">
    <source>
        <dbReference type="ARBA" id="ARBA00003029"/>
    </source>
</evidence>
<dbReference type="InterPro" id="IPR042815">
    <property type="entry name" value="DRC10"/>
</dbReference>
<reference evidence="12 13" key="1">
    <citation type="submission" date="2020-11" db="EMBL/GenBank/DDBJ databases">
        <authorList>
            <person name="Wallbank WR R."/>
            <person name="Pardo Diaz C."/>
            <person name="Kozak K."/>
            <person name="Martin S."/>
            <person name="Jiggins C."/>
            <person name="Moest M."/>
            <person name="Warren A I."/>
            <person name="Generalovic N T."/>
            <person name="Byers J.R.P. K."/>
            <person name="Montejo-Kovacevich G."/>
            <person name="Yen C E."/>
        </authorList>
    </citation>
    <scope>NUCLEOTIDE SEQUENCE [LARGE SCALE GENOMIC DNA]</scope>
</reference>
<evidence type="ECO:0000256" key="5">
    <source>
        <dbReference type="ARBA" id="ARBA00022490"/>
    </source>
</evidence>
<evidence type="ECO:0000256" key="4">
    <source>
        <dbReference type="ARBA" id="ARBA00021752"/>
    </source>
</evidence>
<evidence type="ECO:0000256" key="7">
    <source>
        <dbReference type="ARBA" id="ARBA00023069"/>
    </source>
</evidence>
<dbReference type="PANTHER" id="PTHR31598">
    <property type="entry name" value="IQ DOMAIN-CONTAINING PROTEIN D"/>
    <property type="match status" value="1"/>
</dbReference>
<comment type="subcellular location">
    <subcellularLocation>
        <location evidence="2">Cytoplasm</location>
        <location evidence="2">Cytoskeleton</location>
        <location evidence="2">Flagellum axoneme</location>
    </subcellularLocation>
</comment>
<keyword evidence="7" id="KW-0969">Cilium</keyword>
<evidence type="ECO:0000313" key="13">
    <source>
        <dbReference type="Proteomes" id="UP000594454"/>
    </source>
</evidence>
<dbReference type="EMBL" id="LR899012">
    <property type="protein sequence ID" value="CAD7088086.1"/>
    <property type="molecule type" value="Genomic_DNA"/>
</dbReference>
<accession>A0A7R8UWW9</accession>
<protein>
    <recommendedName>
        <fullName evidence="4">Dynein regulatory complex protein 10</fullName>
    </recommendedName>
</protein>
<gene>
    <name evidence="12" type="ORF">HERILL_LOCUS10744</name>
</gene>
<dbReference type="PANTHER" id="PTHR31598:SF1">
    <property type="entry name" value="DYNEIN REGULATORY COMPLEX PROTEIN 10"/>
    <property type="match status" value="1"/>
</dbReference>
<comment type="function">
    <text evidence="1">Component of the nexin-dynein regulatory complex (N-DRC), a key regulator of ciliary/flagellar motility which maintains the alignment and integrity of the distal axoneme and regulates microtubule sliding in motile axonemes.</text>
</comment>
<evidence type="ECO:0000256" key="2">
    <source>
        <dbReference type="ARBA" id="ARBA00004611"/>
    </source>
</evidence>
<dbReference type="OrthoDB" id="536093at2759"/>
<keyword evidence="5" id="KW-0963">Cytoplasm</keyword>
<keyword evidence="6" id="KW-0282">Flagellum</keyword>
<keyword evidence="10" id="KW-0175">Coiled coil</keyword>
<evidence type="ECO:0000256" key="8">
    <source>
        <dbReference type="ARBA" id="ARBA00023212"/>
    </source>
</evidence>
<keyword evidence="8" id="KW-0206">Cytoskeleton</keyword>
<evidence type="ECO:0000313" key="12">
    <source>
        <dbReference type="EMBL" id="CAD7088086.1"/>
    </source>
</evidence>
<feature type="coiled-coil region" evidence="10">
    <location>
        <begin position="207"/>
        <end position="241"/>
    </location>
</feature>
<evidence type="ECO:0000256" key="11">
    <source>
        <dbReference type="SAM" id="MobiDB-lite"/>
    </source>
</evidence>